<dbReference type="Proteomes" id="UP000641206">
    <property type="component" value="Unassembled WGS sequence"/>
</dbReference>
<keyword evidence="4" id="KW-0732">Signal</keyword>
<evidence type="ECO:0000313" key="6">
    <source>
        <dbReference type="Proteomes" id="UP000641206"/>
    </source>
</evidence>
<evidence type="ECO:0000256" key="2">
    <source>
        <dbReference type="ARBA" id="ARBA00023043"/>
    </source>
</evidence>
<keyword evidence="2 3" id="KW-0040">ANK repeat</keyword>
<dbReference type="SUPFAM" id="SSF48403">
    <property type="entry name" value="Ankyrin repeat"/>
    <property type="match status" value="1"/>
</dbReference>
<dbReference type="PROSITE" id="PS51257">
    <property type="entry name" value="PROKAR_LIPOPROTEIN"/>
    <property type="match status" value="1"/>
</dbReference>
<dbReference type="PROSITE" id="PS50088">
    <property type="entry name" value="ANK_REPEAT"/>
    <property type="match status" value="2"/>
</dbReference>
<feature type="repeat" description="ANK" evidence="3">
    <location>
        <begin position="72"/>
        <end position="104"/>
    </location>
</feature>
<accession>A0ABQ2NUC8</accession>
<organism evidence="5 6">
    <name type="scientific">Oceanobacillus neutriphilus</name>
    <dbReference type="NCBI Taxonomy" id="531815"/>
    <lineage>
        <taxon>Bacteria</taxon>
        <taxon>Bacillati</taxon>
        <taxon>Bacillota</taxon>
        <taxon>Bacilli</taxon>
        <taxon>Bacillales</taxon>
        <taxon>Bacillaceae</taxon>
        <taxon>Oceanobacillus</taxon>
    </lineage>
</organism>
<dbReference type="SMART" id="SM00248">
    <property type="entry name" value="ANK"/>
    <property type="match status" value="5"/>
</dbReference>
<evidence type="ECO:0008006" key="7">
    <source>
        <dbReference type="Google" id="ProtNLM"/>
    </source>
</evidence>
<evidence type="ECO:0000313" key="5">
    <source>
        <dbReference type="EMBL" id="GGP10814.1"/>
    </source>
</evidence>
<reference evidence="6" key="1">
    <citation type="journal article" date="2019" name="Int. J. Syst. Evol. Microbiol.">
        <title>The Global Catalogue of Microorganisms (GCM) 10K type strain sequencing project: providing services to taxonomists for standard genome sequencing and annotation.</title>
        <authorList>
            <consortium name="The Broad Institute Genomics Platform"/>
            <consortium name="The Broad Institute Genome Sequencing Center for Infectious Disease"/>
            <person name="Wu L."/>
            <person name="Ma J."/>
        </authorList>
    </citation>
    <scope>NUCLEOTIDE SEQUENCE [LARGE SCALE GENOMIC DNA]</scope>
    <source>
        <strain evidence="6">CGMCC 1.7693</strain>
    </source>
</reference>
<dbReference type="PANTHER" id="PTHR24188:SF29">
    <property type="entry name" value="GH09064P"/>
    <property type="match status" value="1"/>
</dbReference>
<proteinExistence type="predicted"/>
<feature type="chain" id="PRO_5045948106" description="Ankyrin repeat domain-containing protein" evidence="4">
    <location>
        <begin position="25"/>
        <end position="235"/>
    </location>
</feature>
<dbReference type="PROSITE" id="PS50297">
    <property type="entry name" value="ANK_REP_REGION"/>
    <property type="match status" value="1"/>
</dbReference>
<dbReference type="Pfam" id="PF12796">
    <property type="entry name" value="Ank_2"/>
    <property type="match status" value="1"/>
</dbReference>
<keyword evidence="1" id="KW-0677">Repeat</keyword>
<sequence length="235" mass="25334">MKLKGIFISLFVIMLAACSTITETDEGSSTQPEKKEETNLEQKLISAAAEGDTKTVLELLEDGADIDATDDYGVTAVMAASQRNDADTVKTLIEQGADINIRDNNQDNVLLYAGAEGFLKIVKLAVENGADTSLTNRFGGTALIPASERGHVDVVEELLTNSDIDVDHINDLHWTALLEAIILGNGGENHQKIVQLLADHGADVNIGDRDGVTPLEHAERLNFKEIERILKESGA</sequence>
<evidence type="ECO:0000256" key="4">
    <source>
        <dbReference type="SAM" id="SignalP"/>
    </source>
</evidence>
<dbReference type="PRINTS" id="PR01415">
    <property type="entry name" value="ANKYRIN"/>
</dbReference>
<dbReference type="Pfam" id="PF13637">
    <property type="entry name" value="Ank_4"/>
    <property type="match status" value="1"/>
</dbReference>
<evidence type="ECO:0000256" key="1">
    <source>
        <dbReference type="ARBA" id="ARBA00022737"/>
    </source>
</evidence>
<protein>
    <recommendedName>
        <fullName evidence="7">Ankyrin repeat domain-containing protein</fullName>
    </recommendedName>
</protein>
<comment type="caution">
    <text evidence="5">The sequence shown here is derived from an EMBL/GenBank/DDBJ whole genome shotgun (WGS) entry which is preliminary data.</text>
</comment>
<dbReference type="InterPro" id="IPR002110">
    <property type="entry name" value="Ankyrin_rpt"/>
</dbReference>
<name>A0ABQ2NUC8_9BACI</name>
<feature type="repeat" description="ANK" evidence="3">
    <location>
        <begin position="39"/>
        <end position="71"/>
    </location>
</feature>
<keyword evidence="6" id="KW-1185">Reference proteome</keyword>
<dbReference type="EMBL" id="BMLW01000005">
    <property type="protein sequence ID" value="GGP10814.1"/>
    <property type="molecule type" value="Genomic_DNA"/>
</dbReference>
<feature type="signal peptide" evidence="4">
    <location>
        <begin position="1"/>
        <end position="24"/>
    </location>
</feature>
<evidence type="ECO:0000256" key="3">
    <source>
        <dbReference type="PROSITE-ProRule" id="PRU00023"/>
    </source>
</evidence>
<dbReference type="Gene3D" id="1.25.40.20">
    <property type="entry name" value="Ankyrin repeat-containing domain"/>
    <property type="match status" value="1"/>
</dbReference>
<dbReference type="PANTHER" id="PTHR24188">
    <property type="entry name" value="ANKYRIN REPEAT PROTEIN"/>
    <property type="match status" value="1"/>
</dbReference>
<dbReference type="InterPro" id="IPR036770">
    <property type="entry name" value="Ankyrin_rpt-contain_sf"/>
</dbReference>
<gene>
    <name evidence="5" type="ORF">GCM10011346_20430</name>
</gene>